<evidence type="ECO:0008006" key="4">
    <source>
        <dbReference type="Google" id="ProtNLM"/>
    </source>
</evidence>
<dbReference type="Proteomes" id="UP000092247">
    <property type="component" value="Unassembled WGS sequence"/>
</dbReference>
<dbReference type="RefSeq" id="WP_067420825.1">
    <property type="nucleotide sequence ID" value="NZ_LZEX01000001.1"/>
</dbReference>
<keyword evidence="1" id="KW-0472">Membrane</keyword>
<dbReference type="EMBL" id="LZEX01000001">
    <property type="protein sequence ID" value="OBU11502.1"/>
    <property type="molecule type" value="Genomic_DNA"/>
</dbReference>
<evidence type="ECO:0000313" key="2">
    <source>
        <dbReference type="EMBL" id="OBU11502.1"/>
    </source>
</evidence>
<evidence type="ECO:0000256" key="1">
    <source>
        <dbReference type="SAM" id="Phobius"/>
    </source>
</evidence>
<name>A0A1B8HQ04_9GAMM</name>
<keyword evidence="1" id="KW-1133">Transmembrane helix</keyword>
<organism evidence="2 3">
    <name type="scientific">Morganella psychrotolerans</name>
    <dbReference type="NCBI Taxonomy" id="368603"/>
    <lineage>
        <taxon>Bacteria</taxon>
        <taxon>Pseudomonadati</taxon>
        <taxon>Pseudomonadota</taxon>
        <taxon>Gammaproteobacteria</taxon>
        <taxon>Enterobacterales</taxon>
        <taxon>Morganellaceae</taxon>
        <taxon>Morganella</taxon>
    </lineage>
</organism>
<evidence type="ECO:0000313" key="3">
    <source>
        <dbReference type="Proteomes" id="UP000092247"/>
    </source>
</evidence>
<dbReference type="AlphaFoldDB" id="A0A1B8HQ04"/>
<sequence length="180" mass="20076">MSTAAKITATLFNGWLWAVVFFGLWMFSLLSAEQSEGQHKDSVITDQQKVIDNAYTSFDIFDRAAAANASRNIQAEAKSQEKQIEYRTIIRKESNCNLYVPQSVADGLLSHTYAIRESAMRSAPGITDTTGVGPSTTRRLTYCQAVEWIEPLLKVLDIANGQLMDIRKADAERNGKLQPR</sequence>
<feature type="transmembrane region" description="Helical" evidence="1">
    <location>
        <begin position="12"/>
        <end position="32"/>
    </location>
</feature>
<accession>A0A1B8HQ04</accession>
<proteinExistence type="predicted"/>
<keyword evidence="1" id="KW-0812">Transmembrane</keyword>
<gene>
    <name evidence="2" type="ORF">AYY17_01910</name>
</gene>
<reference evidence="2 3" key="1">
    <citation type="submission" date="2016-06" db="EMBL/GenBank/DDBJ databases">
        <authorList>
            <person name="Kjaerup R.B."/>
            <person name="Dalgaard T.S."/>
            <person name="Juul-Madsen H.R."/>
        </authorList>
    </citation>
    <scope>NUCLEOTIDE SEQUENCE [LARGE SCALE GENOMIC DNA]</scope>
    <source>
        <strain evidence="2 3">GCSL-Mp3</strain>
    </source>
</reference>
<comment type="caution">
    <text evidence="2">The sequence shown here is derived from an EMBL/GenBank/DDBJ whole genome shotgun (WGS) entry which is preliminary data.</text>
</comment>
<protein>
    <recommendedName>
        <fullName evidence="4">DUF2570 domain-containing protein</fullName>
    </recommendedName>
</protein>